<accession>A0A3J5XQT6</accession>
<dbReference type="AlphaFoldDB" id="A0A3J5XQT6"/>
<dbReference type="Proteomes" id="UP000885364">
    <property type="component" value="Unassembled WGS sequence"/>
</dbReference>
<proteinExistence type="predicted"/>
<organism evidence="1">
    <name type="scientific">Salmonella enterica</name>
    <name type="common">Salmonella choleraesuis</name>
    <dbReference type="NCBI Taxonomy" id="28901"/>
    <lineage>
        <taxon>Bacteria</taxon>
        <taxon>Pseudomonadati</taxon>
        <taxon>Pseudomonadota</taxon>
        <taxon>Gammaproteobacteria</taxon>
        <taxon>Enterobacterales</taxon>
        <taxon>Enterobacteriaceae</taxon>
        <taxon>Salmonella</taxon>
    </lineage>
</organism>
<comment type="caution">
    <text evidence="1">The sequence shown here is derived from an EMBL/GenBank/DDBJ whole genome shotgun (WGS) entry which is preliminary data.</text>
</comment>
<name>A0A3J5XQT6_SALER</name>
<dbReference type="EMBL" id="ROVY01000240">
    <property type="protein sequence ID" value="MHI24940.1"/>
    <property type="molecule type" value="Genomic_DNA"/>
</dbReference>
<protein>
    <submittedName>
        <fullName evidence="1">Uncharacterized protein</fullName>
    </submittedName>
</protein>
<gene>
    <name evidence="1" type="ORF">EEM47_24935</name>
</gene>
<evidence type="ECO:0000313" key="1">
    <source>
        <dbReference type="EMBL" id="MHI24940.1"/>
    </source>
</evidence>
<reference evidence="1" key="1">
    <citation type="submission" date="2018-11" db="EMBL/GenBank/DDBJ databases">
        <authorList>
            <consortium name="PulseNet: The National Subtyping Network for Foodborne Disease Surveillance"/>
            <person name="Tarr C.L."/>
            <person name="Trees E."/>
            <person name="Katz L.S."/>
            <person name="Carleton-Romer H.A."/>
            <person name="Stroika S."/>
            <person name="Kucerova Z."/>
            <person name="Roache K.F."/>
            <person name="Sabol A.L."/>
            <person name="Besser J."/>
            <person name="Gerner-Smidt P."/>
        </authorList>
    </citation>
    <scope>NUCLEOTIDE SEQUENCE [LARGE SCALE GENOMIC DNA]</scope>
    <source>
        <strain evidence="1">PNUSAS059688</strain>
    </source>
</reference>
<sequence>MPDALLCLQTFSKLKMLLKMFQYFQKAERREVLLAQRTGFLLKKRFAVSAMKSVKRCMVAFLENKYLHILIPIVSATLT</sequence>